<keyword evidence="1" id="KW-0812">Transmembrane</keyword>
<feature type="transmembrane region" description="Helical" evidence="1">
    <location>
        <begin position="64"/>
        <end position="83"/>
    </location>
</feature>
<organism evidence="2 3">
    <name type="scientific">Gordonia phthalatica</name>
    <dbReference type="NCBI Taxonomy" id="1136941"/>
    <lineage>
        <taxon>Bacteria</taxon>
        <taxon>Bacillati</taxon>
        <taxon>Actinomycetota</taxon>
        <taxon>Actinomycetes</taxon>
        <taxon>Mycobacteriales</taxon>
        <taxon>Gordoniaceae</taxon>
        <taxon>Gordonia</taxon>
    </lineage>
</organism>
<feature type="transmembrane region" description="Helical" evidence="1">
    <location>
        <begin position="35"/>
        <end position="52"/>
    </location>
</feature>
<dbReference type="OrthoDB" id="5193566at2"/>
<keyword evidence="1" id="KW-1133">Transmembrane helix</keyword>
<keyword evidence="3" id="KW-1185">Reference proteome</keyword>
<feature type="transmembrane region" description="Helical" evidence="1">
    <location>
        <begin position="12"/>
        <end position="29"/>
    </location>
</feature>
<proteinExistence type="predicted"/>
<reference evidence="2 3" key="2">
    <citation type="journal article" date="2017" name="Int. J. Syst. Evol. Microbiol.">
        <title>Gordonia phthalatica sp. nov., a di-n-butyl phthalate-degrading bacterium isolated from activated sludge.</title>
        <authorList>
            <person name="Jin D."/>
            <person name="Kong X."/>
            <person name="Jia M."/>
            <person name="Yu X."/>
            <person name="Wang X."/>
            <person name="Zhuang X."/>
            <person name="Deng Y."/>
            <person name="Bai Z."/>
        </authorList>
    </citation>
    <scope>NUCLEOTIDE SEQUENCE [LARGE SCALE GENOMIC DNA]</scope>
    <source>
        <strain evidence="2 3">QH-11</strain>
    </source>
</reference>
<dbReference type="STRING" id="1136941.ACH46_04605"/>
<evidence type="ECO:0000313" key="3">
    <source>
        <dbReference type="Proteomes" id="UP000063789"/>
    </source>
</evidence>
<reference evidence="3" key="1">
    <citation type="submission" date="2015-06" db="EMBL/GenBank/DDBJ databases">
        <title>Complete genome sequence and metabolic analysis of phthalate degradation pathway in Gordonia sp. QH-11.</title>
        <authorList>
            <person name="Jin D."/>
            <person name="Kong X."/>
            <person name="Bai Z."/>
        </authorList>
    </citation>
    <scope>NUCLEOTIDE SEQUENCE [LARGE SCALE GENOMIC DNA]</scope>
    <source>
        <strain evidence="3">QH-11</strain>
    </source>
</reference>
<dbReference type="KEGG" id="goq:ACH46_04605"/>
<protein>
    <submittedName>
        <fullName evidence="2">Uncharacterized protein</fullName>
    </submittedName>
</protein>
<name>A0A0N9MMF7_9ACTN</name>
<dbReference type="Proteomes" id="UP000063789">
    <property type="component" value="Chromosome"/>
</dbReference>
<accession>A0A0N9MMF7</accession>
<evidence type="ECO:0000313" key="2">
    <source>
        <dbReference type="EMBL" id="ALG83923.1"/>
    </source>
</evidence>
<dbReference type="EMBL" id="CP011853">
    <property type="protein sequence ID" value="ALG83923.1"/>
    <property type="molecule type" value="Genomic_DNA"/>
</dbReference>
<evidence type="ECO:0000256" key="1">
    <source>
        <dbReference type="SAM" id="Phobius"/>
    </source>
</evidence>
<keyword evidence="1" id="KW-0472">Membrane</keyword>
<dbReference type="RefSeq" id="WP_062391886.1">
    <property type="nucleotide sequence ID" value="NZ_CP011853.1"/>
</dbReference>
<feature type="transmembrane region" description="Helical" evidence="1">
    <location>
        <begin position="89"/>
        <end position="112"/>
    </location>
</feature>
<dbReference type="PATRIC" id="fig|1136941.3.peg.938"/>
<dbReference type="AlphaFoldDB" id="A0A0N9MMF7"/>
<sequence>MLSKNSKAMDVLVLGFTALLVIAFLGMMWNLPAAMFLTTPLMVALLLNMSVVECQDPARRRSALIVIHTYNVLSFILWAVALWGLHQDLVIGGLPISTAVILYFAWPFYTVVSGLMYAATSKWLGLVDAVDADEARV</sequence>
<gene>
    <name evidence="2" type="ORF">ACH46_04605</name>
</gene>